<dbReference type="Pfam" id="PF03479">
    <property type="entry name" value="PCC"/>
    <property type="match status" value="1"/>
</dbReference>
<reference evidence="7" key="1">
    <citation type="journal article" date="2024" name="IScience">
        <title>Strigolactones Initiate the Formation of Haustorium-like Structures in Castilleja.</title>
        <authorList>
            <person name="Buerger M."/>
            <person name="Peterson D."/>
            <person name="Chory J."/>
        </authorList>
    </citation>
    <scope>NUCLEOTIDE SEQUENCE [LARGE SCALE GENOMIC DNA]</scope>
</reference>
<evidence type="ECO:0000313" key="6">
    <source>
        <dbReference type="EMBL" id="KAL3641544.1"/>
    </source>
</evidence>
<name>A0ABD3DKK1_9LAMI</name>
<feature type="domain" description="PPC" evidence="5">
    <location>
        <begin position="53"/>
        <end position="181"/>
    </location>
</feature>
<dbReference type="GO" id="GO:0003680">
    <property type="term" value="F:minor groove of adenine-thymine-rich DNA binding"/>
    <property type="evidence" value="ECO:0007669"/>
    <property type="project" value="UniProtKB-UniRule"/>
</dbReference>
<protein>
    <recommendedName>
        <fullName evidence="4">AT-hook motif nuclear-localized protein</fullName>
    </recommendedName>
</protein>
<dbReference type="InterPro" id="IPR005175">
    <property type="entry name" value="PPC_dom"/>
</dbReference>
<dbReference type="SUPFAM" id="SSF117856">
    <property type="entry name" value="AF0104/ALDC/Ptd012-like"/>
    <property type="match status" value="1"/>
</dbReference>
<proteinExistence type="predicted"/>
<keyword evidence="7" id="KW-1185">Reference proteome</keyword>
<sequence>MASHGKSNAPAENRPVILALECPRLAQLASSSRSRASKTRAKRVPKVQSEAVTNVFNPAILAVHTGEDIGETIRAFFESNNLRSRSNCTSMEGRIFTVAGDVSNPKIIVQGSTTSFKGLYSIATLHGSYSFHGDGHVKQDHLKLCFQPSYCVVGGLVDGPLIAGCEVQVTVGYVRLNDGQT</sequence>
<organism evidence="6 7">
    <name type="scientific">Castilleja foliolosa</name>
    <dbReference type="NCBI Taxonomy" id="1961234"/>
    <lineage>
        <taxon>Eukaryota</taxon>
        <taxon>Viridiplantae</taxon>
        <taxon>Streptophyta</taxon>
        <taxon>Embryophyta</taxon>
        <taxon>Tracheophyta</taxon>
        <taxon>Spermatophyta</taxon>
        <taxon>Magnoliopsida</taxon>
        <taxon>eudicotyledons</taxon>
        <taxon>Gunneridae</taxon>
        <taxon>Pentapetalae</taxon>
        <taxon>asterids</taxon>
        <taxon>lamiids</taxon>
        <taxon>Lamiales</taxon>
        <taxon>Orobanchaceae</taxon>
        <taxon>Pedicularideae</taxon>
        <taxon>Castillejinae</taxon>
        <taxon>Castilleja</taxon>
    </lineage>
</organism>
<evidence type="ECO:0000259" key="5">
    <source>
        <dbReference type="PROSITE" id="PS51742"/>
    </source>
</evidence>
<dbReference type="Gene3D" id="3.30.1330.80">
    <property type="entry name" value="Hypothetical protein, similar to alpha- acetolactate decarboxylase, domain 2"/>
    <property type="match status" value="1"/>
</dbReference>
<comment type="subcellular location">
    <subcellularLocation>
        <location evidence="4">Nucleus</location>
    </subcellularLocation>
</comment>
<evidence type="ECO:0000256" key="1">
    <source>
        <dbReference type="ARBA" id="ARBA00023015"/>
    </source>
</evidence>
<evidence type="ECO:0000256" key="2">
    <source>
        <dbReference type="ARBA" id="ARBA00023125"/>
    </source>
</evidence>
<dbReference type="PANTHER" id="PTHR31500:SF57">
    <property type="entry name" value="AT-HOOK MOTIF NUCLEAR-LOCALIZED PROTEIN 10"/>
    <property type="match status" value="1"/>
</dbReference>
<dbReference type="AlphaFoldDB" id="A0ABD3DKK1"/>
<dbReference type="PROSITE" id="PS51742">
    <property type="entry name" value="PPC"/>
    <property type="match status" value="1"/>
</dbReference>
<gene>
    <name evidence="6" type="ORF">CASFOL_012359</name>
</gene>
<dbReference type="PANTHER" id="PTHR31500">
    <property type="entry name" value="AT-HOOK MOTIF NUCLEAR-LOCALIZED PROTEIN 9"/>
    <property type="match status" value="1"/>
</dbReference>
<comment type="caution">
    <text evidence="6">The sequence shown here is derived from an EMBL/GenBank/DDBJ whole genome shotgun (WGS) entry which is preliminary data.</text>
</comment>
<comment type="function">
    <text evidence="4">Transcription factor that specifically binds AT-rich DNA sequences related to the nuclear matrix attachment regions (MARs).</text>
</comment>
<accession>A0ABD3DKK1</accession>
<comment type="domain">
    <text evidence="4">The PPC domain mediates interactions between AHL proteins.</text>
</comment>
<evidence type="ECO:0000256" key="4">
    <source>
        <dbReference type="RuleBase" id="RU367031"/>
    </source>
</evidence>
<keyword evidence="3 4" id="KW-0804">Transcription</keyword>
<dbReference type="GO" id="GO:0005634">
    <property type="term" value="C:nucleus"/>
    <property type="evidence" value="ECO:0007669"/>
    <property type="project" value="UniProtKB-SubCell"/>
</dbReference>
<keyword evidence="1 4" id="KW-0805">Transcription regulation</keyword>
<dbReference type="Proteomes" id="UP001632038">
    <property type="component" value="Unassembled WGS sequence"/>
</dbReference>
<keyword evidence="2 4" id="KW-0238">DNA-binding</keyword>
<dbReference type="InterPro" id="IPR039605">
    <property type="entry name" value="AHL"/>
</dbReference>
<evidence type="ECO:0000313" key="7">
    <source>
        <dbReference type="Proteomes" id="UP001632038"/>
    </source>
</evidence>
<keyword evidence="4" id="KW-0539">Nucleus</keyword>
<evidence type="ECO:0000256" key="3">
    <source>
        <dbReference type="ARBA" id="ARBA00023163"/>
    </source>
</evidence>
<dbReference type="EMBL" id="JAVIJP010000016">
    <property type="protein sequence ID" value="KAL3641544.1"/>
    <property type="molecule type" value="Genomic_DNA"/>
</dbReference>